<organism evidence="2 3">
    <name type="scientific">Lactuca saligna</name>
    <name type="common">Willowleaf lettuce</name>
    <dbReference type="NCBI Taxonomy" id="75948"/>
    <lineage>
        <taxon>Eukaryota</taxon>
        <taxon>Viridiplantae</taxon>
        <taxon>Streptophyta</taxon>
        <taxon>Embryophyta</taxon>
        <taxon>Tracheophyta</taxon>
        <taxon>Spermatophyta</taxon>
        <taxon>Magnoliopsida</taxon>
        <taxon>eudicotyledons</taxon>
        <taxon>Gunneridae</taxon>
        <taxon>Pentapetalae</taxon>
        <taxon>asterids</taxon>
        <taxon>campanulids</taxon>
        <taxon>Asterales</taxon>
        <taxon>Asteraceae</taxon>
        <taxon>Cichorioideae</taxon>
        <taxon>Cichorieae</taxon>
        <taxon>Lactucinae</taxon>
        <taxon>Lactuca</taxon>
    </lineage>
</organism>
<dbReference type="Proteomes" id="UP001177003">
    <property type="component" value="Chromosome 8"/>
</dbReference>
<dbReference type="EMBL" id="OX465084">
    <property type="protein sequence ID" value="CAI9299656.1"/>
    <property type="molecule type" value="Genomic_DNA"/>
</dbReference>
<sequence>MAGFHHPGDPYFPNQGNNEWLDEEPEEDPEEESNGEPEEEVEGEPAEPEEEQDKYVMVDLDYDELDQEPDEEKSVEEACSEPHQLEAPSNFRMFQGVDTDYLRALEETIISLKLQLIMTKARVVRAKRKVEAITQEADELAELLVRHLDD</sequence>
<keyword evidence="3" id="KW-1185">Reference proteome</keyword>
<accession>A0AA35ZWU2</accession>
<feature type="region of interest" description="Disordered" evidence="1">
    <location>
        <begin position="1"/>
        <end position="87"/>
    </location>
</feature>
<feature type="compositionally biased region" description="Acidic residues" evidence="1">
    <location>
        <begin position="60"/>
        <end position="74"/>
    </location>
</feature>
<reference evidence="2" key="1">
    <citation type="submission" date="2023-04" db="EMBL/GenBank/DDBJ databases">
        <authorList>
            <person name="Vijverberg K."/>
            <person name="Xiong W."/>
            <person name="Schranz E."/>
        </authorList>
    </citation>
    <scope>NUCLEOTIDE SEQUENCE</scope>
</reference>
<dbReference type="AlphaFoldDB" id="A0AA35ZWU2"/>
<evidence type="ECO:0000313" key="3">
    <source>
        <dbReference type="Proteomes" id="UP001177003"/>
    </source>
</evidence>
<feature type="compositionally biased region" description="Acidic residues" evidence="1">
    <location>
        <begin position="20"/>
        <end position="52"/>
    </location>
</feature>
<evidence type="ECO:0000313" key="2">
    <source>
        <dbReference type="EMBL" id="CAI9299656.1"/>
    </source>
</evidence>
<proteinExistence type="predicted"/>
<name>A0AA35ZWU2_LACSI</name>
<evidence type="ECO:0000256" key="1">
    <source>
        <dbReference type="SAM" id="MobiDB-lite"/>
    </source>
</evidence>
<gene>
    <name evidence="2" type="ORF">LSALG_LOCUS38350</name>
</gene>
<protein>
    <submittedName>
        <fullName evidence="2">Uncharacterized protein</fullName>
    </submittedName>
</protein>